<keyword evidence="1" id="KW-0812">Transmembrane</keyword>
<feature type="transmembrane region" description="Helical" evidence="1">
    <location>
        <begin position="164"/>
        <end position="185"/>
    </location>
</feature>
<dbReference type="Proteomes" id="UP001596087">
    <property type="component" value="Unassembled WGS sequence"/>
</dbReference>
<accession>A0ABW0BHP2</accession>
<evidence type="ECO:0008006" key="4">
    <source>
        <dbReference type="Google" id="ProtNLM"/>
    </source>
</evidence>
<keyword evidence="3" id="KW-1185">Reference proteome</keyword>
<reference evidence="3" key="1">
    <citation type="journal article" date="2019" name="Int. J. Syst. Evol. Microbiol.">
        <title>The Global Catalogue of Microorganisms (GCM) 10K type strain sequencing project: providing services to taxonomists for standard genome sequencing and annotation.</title>
        <authorList>
            <consortium name="The Broad Institute Genomics Platform"/>
            <consortium name="The Broad Institute Genome Sequencing Center for Infectious Disease"/>
            <person name="Wu L."/>
            <person name="Ma J."/>
        </authorList>
    </citation>
    <scope>NUCLEOTIDE SEQUENCE [LARGE SCALE GENOMIC DNA]</scope>
    <source>
        <strain evidence="3">DFY41</strain>
    </source>
</reference>
<feature type="transmembrane region" description="Helical" evidence="1">
    <location>
        <begin position="82"/>
        <end position="109"/>
    </location>
</feature>
<sequence>MTASEGRPAAPRDGVPGREVDAVGALAPESWDATAVLVLRCLRTASILLVVAGVAVAVATGSEDRMDEVTSPDTVLPALATPLAVLAVGVVLRVLIAPLAYALAAAFVLHDRRHLTRRHDARSTWSRLSDRARLAGAYRALRWTNAVRDEAVDRLGRRGQHLDVAATALRWLTALAVVGVVVAVARR</sequence>
<evidence type="ECO:0000256" key="1">
    <source>
        <dbReference type="SAM" id="Phobius"/>
    </source>
</evidence>
<gene>
    <name evidence="2" type="ORF">ACFPGP_08765</name>
</gene>
<comment type="caution">
    <text evidence="2">The sequence shown here is derived from an EMBL/GenBank/DDBJ whole genome shotgun (WGS) entry which is preliminary data.</text>
</comment>
<protein>
    <recommendedName>
        <fullName evidence="4">ABC transporter ATP-binding protein</fullName>
    </recommendedName>
</protein>
<evidence type="ECO:0000313" key="3">
    <source>
        <dbReference type="Proteomes" id="UP001596087"/>
    </source>
</evidence>
<feature type="transmembrane region" description="Helical" evidence="1">
    <location>
        <begin position="45"/>
        <end position="62"/>
    </location>
</feature>
<evidence type="ECO:0000313" key="2">
    <source>
        <dbReference type="EMBL" id="MFC5176763.1"/>
    </source>
</evidence>
<organism evidence="2 3">
    <name type="scientific">Nocardioides taihuensis</name>
    <dbReference type="NCBI Taxonomy" id="1835606"/>
    <lineage>
        <taxon>Bacteria</taxon>
        <taxon>Bacillati</taxon>
        <taxon>Actinomycetota</taxon>
        <taxon>Actinomycetes</taxon>
        <taxon>Propionibacteriales</taxon>
        <taxon>Nocardioidaceae</taxon>
        <taxon>Nocardioides</taxon>
    </lineage>
</organism>
<dbReference type="EMBL" id="JBHSKD010000008">
    <property type="protein sequence ID" value="MFC5176763.1"/>
    <property type="molecule type" value="Genomic_DNA"/>
</dbReference>
<name>A0ABW0BHP2_9ACTN</name>
<proteinExistence type="predicted"/>
<keyword evidence="1" id="KW-0472">Membrane</keyword>
<keyword evidence="1" id="KW-1133">Transmembrane helix</keyword>
<dbReference type="RefSeq" id="WP_378589303.1">
    <property type="nucleotide sequence ID" value="NZ_JBHSKD010000008.1"/>
</dbReference>